<keyword evidence="2" id="KW-0808">Transferase</keyword>
<dbReference type="Pfam" id="PF00583">
    <property type="entry name" value="Acetyltransf_1"/>
    <property type="match status" value="1"/>
</dbReference>
<dbReference type="AlphaFoldDB" id="A0A1H6DWM5"/>
<proteinExistence type="predicted"/>
<evidence type="ECO:0000259" key="1">
    <source>
        <dbReference type="PROSITE" id="PS51186"/>
    </source>
</evidence>
<dbReference type="CDD" id="cd04301">
    <property type="entry name" value="NAT_SF"/>
    <property type="match status" value="1"/>
</dbReference>
<dbReference type="InterPro" id="IPR016181">
    <property type="entry name" value="Acyl_CoA_acyltransferase"/>
</dbReference>
<dbReference type="GO" id="GO:0016747">
    <property type="term" value="F:acyltransferase activity, transferring groups other than amino-acyl groups"/>
    <property type="evidence" value="ECO:0007669"/>
    <property type="project" value="InterPro"/>
</dbReference>
<name>A0A1H6DWM5_9ACTN</name>
<accession>A0A1H6DWM5</accession>
<keyword evidence="3" id="KW-1185">Reference proteome</keyword>
<dbReference type="PROSITE" id="PS51186">
    <property type="entry name" value="GNAT"/>
    <property type="match status" value="1"/>
</dbReference>
<organism evidence="2 3">
    <name type="scientific">Thermomonospora echinospora</name>
    <dbReference type="NCBI Taxonomy" id="1992"/>
    <lineage>
        <taxon>Bacteria</taxon>
        <taxon>Bacillati</taxon>
        <taxon>Actinomycetota</taxon>
        <taxon>Actinomycetes</taxon>
        <taxon>Streptosporangiales</taxon>
        <taxon>Thermomonosporaceae</taxon>
        <taxon>Thermomonospora</taxon>
    </lineage>
</organism>
<dbReference type="Proteomes" id="UP000236723">
    <property type="component" value="Unassembled WGS sequence"/>
</dbReference>
<protein>
    <submittedName>
        <fullName evidence="2">Acetyltransferase (GNAT) family protein</fullName>
    </submittedName>
</protein>
<evidence type="ECO:0000313" key="2">
    <source>
        <dbReference type="EMBL" id="SEG89750.1"/>
    </source>
</evidence>
<dbReference type="InterPro" id="IPR000182">
    <property type="entry name" value="GNAT_dom"/>
</dbReference>
<dbReference type="SUPFAM" id="SSF55729">
    <property type="entry name" value="Acyl-CoA N-acyltransferases (Nat)"/>
    <property type="match status" value="1"/>
</dbReference>
<dbReference type="OrthoDB" id="4256927at2"/>
<feature type="domain" description="N-acetyltransferase" evidence="1">
    <location>
        <begin position="19"/>
        <end position="173"/>
    </location>
</feature>
<dbReference type="Gene3D" id="3.40.630.30">
    <property type="match status" value="1"/>
</dbReference>
<dbReference type="EMBL" id="FNVO01000024">
    <property type="protein sequence ID" value="SEG89750.1"/>
    <property type="molecule type" value="Genomic_DNA"/>
</dbReference>
<evidence type="ECO:0000313" key="3">
    <source>
        <dbReference type="Proteomes" id="UP000236723"/>
    </source>
</evidence>
<reference evidence="3" key="1">
    <citation type="submission" date="2016-10" db="EMBL/GenBank/DDBJ databases">
        <authorList>
            <person name="Varghese N."/>
            <person name="Submissions S."/>
        </authorList>
    </citation>
    <scope>NUCLEOTIDE SEQUENCE [LARGE SCALE GENOMIC DNA]</scope>
    <source>
        <strain evidence="3">DSM 43163</strain>
    </source>
</reference>
<sequence length="174" mass="19271">MSFMTQLKDEGGSPWLGDVRVRPYGITDGPRLRRMSGRLSTHSLYSRFFAGTPHIPDTYVRHLDRLDHWDREALVALVDDDIVGIAEYVRAPADPHRAELAVLVTDPWQRHGVGRLLVGCLALTAARRGITAFDAGVLPGNRPALSAIRTAWPLVRPWHEDGSAHFRLPLGAPA</sequence>
<gene>
    <name evidence="2" type="ORF">SAMN04489712_12451</name>
</gene>